<dbReference type="PANTHER" id="PTHR43877">
    <property type="entry name" value="AMINOALKYLPHOSPHONATE N-ACETYLTRANSFERASE-RELATED-RELATED"/>
    <property type="match status" value="1"/>
</dbReference>
<evidence type="ECO:0000313" key="5">
    <source>
        <dbReference type="Proteomes" id="UP000243524"/>
    </source>
</evidence>
<dbReference type="PANTHER" id="PTHR43877:SF2">
    <property type="entry name" value="AMINOALKYLPHOSPHONATE N-ACETYLTRANSFERASE-RELATED"/>
    <property type="match status" value="1"/>
</dbReference>
<gene>
    <name evidence="4" type="ORF">CEY16_09790</name>
</gene>
<dbReference type="InterPro" id="IPR000182">
    <property type="entry name" value="GNAT_dom"/>
</dbReference>
<sequence length="166" mass="19305">MIRAATRTDLQAIGEMIERVKLKMKQEGIEQWDEHYPTVKHYEEDLHNGRLYVFDSDGSIRGVICISDQGHHEYEEIPWTYDEPYYCLKRLAVDPLAQNEGIGHQFYQFAEKVAMDNGVYYICTDTNEHNPSAQKLFIKSGYNLVQTAAIGGHETNYCYYEKKLNP</sequence>
<keyword evidence="1 4" id="KW-0808">Transferase</keyword>
<dbReference type="SUPFAM" id="SSF55729">
    <property type="entry name" value="Acyl-CoA N-acyltransferases (Nat)"/>
    <property type="match status" value="1"/>
</dbReference>
<dbReference type="GO" id="GO:0016747">
    <property type="term" value="F:acyltransferase activity, transferring groups other than amino-acyl groups"/>
    <property type="evidence" value="ECO:0007669"/>
    <property type="project" value="InterPro"/>
</dbReference>
<organism evidence="4 5">
    <name type="scientific">Halalkalibacillus sediminis</name>
    <dbReference type="NCBI Taxonomy" id="2018042"/>
    <lineage>
        <taxon>Bacteria</taxon>
        <taxon>Bacillati</taxon>
        <taxon>Bacillota</taxon>
        <taxon>Bacilli</taxon>
        <taxon>Bacillales</taxon>
        <taxon>Bacillaceae</taxon>
        <taxon>Halalkalibacillus</taxon>
    </lineage>
</organism>
<dbReference type="CDD" id="cd04301">
    <property type="entry name" value="NAT_SF"/>
    <property type="match status" value="1"/>
</dbReference>
<evidence type="ECO:0000256" key="1">
    <source>
        <dbReference type="ARBA" id="ARBA00022679"/>
    </source>
</evidence>
<dbReference type="AlphaFoldDB" id="A0A2I0QRT0"/>
<keyword evidence="5" id="KW-1185">Reference proteome</keyword>
<dbReference type="PROSITE" id="PS51186">
    <property type="entry name" value="GNAT"/>
    <property type="match status" value="1"/>
</dbReference>
<comment type="caution">
    <text evidence="4">The sequence shown here is derived from an EMBL/GenBank/DDBJ whole genome shotgun (WGS) entry which is preliminary data.</text>
</comment>
<dbReference type="EMBL" id="PJNH01000003">
    <property type="protein sequence ID" value="PKR77031.1"/>
    <property type="molecule type" value="Genomic_DNA"/>
</dbReference>
<dbReference type="Gene3D" id="3.40.630.30">
    <property type="match status" value="1"/>
</dbReference>
<name>A0A2I0QRT0_9BACI</name>
<evidence type="ECO:0000313" key="4">
    <source>
        <dbReference type="EMBL" id="PKR77031.1"/>
    </source>
</evidence>
<accession>A0A2I0QRT0</accession>
<evidence type="ECO:0000256" key="2">
    <source>
        <dbReference type="ARBA" id="ARBA00023315"/>
    </source>
</evidence>
<feature type="domain" description="N-acetyltransferase" evidence="3">
    <location>
        <begin position="1"/>
        <end position="165"/>
    </location>
</feature>
<dbReference type="InterPro" id="IPR016181">
    <property type="entry name" value="Acyl_CoA_acyltransferase"/>
</dbReference>
<proteinExistence type="predicted"/>
<evidence type="ECO:0000259" key="3">
    <source>
        <dbReference type="PROSITE" id="PS51186"/>
    </source>
</evidence>
<dbReference type="Proteomes" id="UP000243524">
    <property type="component" value="Unassembled WGS sequence"/>
</dbReference>
<dbReference type="InterPro" id="IPR050832">
    <property type="entry name" value="Bact_Acetyltransf"/>
</dbReference>
<dbReference type="RefSeq" id="WP_101331834.1">
    <property type="nucleotide sequence ID" value="NZ_PJNH01000003.1"/>
</dbReference>
<dbReference type="OrthoDB" id="9796381at2"/>
<reference evidence="4 5" key="1">
    <citation type="submission" date="2017-06" db="EMBL/GenBank/DDBJ databases">
        <title>the draft geome sequence of Illustriluteabacillus marina B3227.</title>
        <authorList>
            <person name="He R.-H."/>
            <person name="Du Z.-J."/>
        </authorList>
    </citation>
    <scope>NUCLEOTIDE SEQUENCE [LARGE SCALE GENOMIC DNA]</scope>
    <source>
        <strain evidence="4 5">B3227</strain>
    </source>
</reference>
<dbReference type="Pfam" id="PF00583">
    <property type="entry name" value="Acetyltransf_1"/>
    <property type="match status" value="1"/>
</dbReference>
<keyword evidence="2" id="KW-0012">Acyltransferase</keyword>
<protein>
    <submittedName>
        <fullName evidence="4">GNAT family N-acetyltransferase</fullName>
    </submittedName>
</protein>